<dbReference type="GO" id="GO:0016413">
    <property type="term" value="F:O-acetyltransferase activity"/>
    <property type="evidence" value="ECO:0007669"/>
    <property type="project" value="TreeGrafter"/>
</dbReference>
<dbReference type="PANTHER" id="PTHR40074">
    <property type="entry name" value="O-ACETYLTRANSFERASE WECH"/>
    <property type="match status" value="1"/>
</dbReference>
<keyword evidence="6 7" id="KW-0472">Membrane</keyword>
<feature type="transmembrane region" description="Helical" evidence="7">
    <location>
        <begin position="90"/>
        <end position="107"/>
    </location>
</feature>
<dbReference type="RefSeq" id="WP_006771887.1">
    <property type="nucleotide sequence ID" value="NZ_GG667621.1"/>
</dbReference>
<keyword evidence="4 7" id="KW-0812">Transmembrane</keyword>
<feature type="transmembrane region" description="Helical" evidence="7">
    <location>
        <begin position="12"/>
        <end position="33"/>
    </location>
</feature>
<sequence length="202" mass="23492">MAEKTFRNKIYWFTFLFSVLVIWVHSYNAVLFLGNTKSAASLVRLERFFGDRIAQIAVPGFFMISSYLFFRGYRPEILMRKWNSRIRSVLVPYIVWNSLYYFGYVIGSRLPYISDVIGKGKIPFGLPETVDAILNYTYNYVFWYLYQLILLILLAPLIYLAVKRVWPGIAFLAVLLAGVYLGIDLPLLNLDALFYYSFAAFA</sequence>
<dbReference type="Pfam" id="PF01757">
    <property type="entry name" value="Acyl_transf_3"/>
    <property type="match status" value="1"/>
</dbReference>
<comment type="caution">
    <text evidence="9">The sequence shown here is derived from an EMBL/GenBank/DDBJ whole genome shotgun (WGS) entry which is preliminary data.</text>
</comment>
<comment type="similarity">
    <text evidence="2">Belongs to the acyltransferase 3 family.</text>
</comment>
<evidence type="ECO:0000256" key="4">
    <source>
        <dbReference type="ARBA" id="ARBA00022692"/>
    </source>
</evidence>
<evidence type="ECO:0000259" key="8">
    <source>
        <dbReference type="Pfam" id="PF01757"/>
    </source>
</evidence>
<keyword evidence="5 7" id="KW-1133">Transmembrane helix</keyword>
<protein>
    <recommendedName>
        <fullName evidence="8">Acyltransferase 3 domain-containing protein</fullName>
    </recommendedName>
</protein>
<evidence type="ECO:0000256" key="7">
    <source>
        <dbReference type="SAM" id="Phobius"/>
    </source>
</evidence>
<dbReference type="PANTHER" id="PTHR40074:SF2">
    <property type="entry name" value="O-ACETYLTRANSFERASE WECH"/>
    <property type="match status" value="1"/>
</dbReference>
<dbReference type="GO" id="GO:0005886">
    <property type="term" value="C:plasma membrane"/>
    <property type="evidence" value="ECO:0007669"/>
    <property type="project" value="UniProtKB-SubCell"/>
</dbReference>
<dbReference type="HOGENOM" id="CLU_1357195_0_0_9"/>
<gene>
    <name evidence="9" type="ORF">CLOSTHATH_01350</name>
</gene>
<evidence type="ECO:0000256" key="3">
    <source>
        <dbReference type="ARBA" id="ARBA00022475"/>
    </source>
</evidence>
<feature type="transmembrane region" description="Helical" evidence="7">
    <location>
        <begin position="169"/>
        <end position="188"/>
    </location>
</feature>
<feature type="transmembrane region" description="Helical" evidence="7">
    <location>
        <begin position="53"/>
        <end position="70"/>
    </location>
</feature>
<reference evidence="9 10" key="1">
    <citation type="submission" date="2010-01" db="EMBL/GenBank/DDBJ databases">
        <authorList>
            <person name="Weinstock G."/>
            <person name="Sodergren E."/>
            <person name="Clifton S."/>
            <person name="Fulton L."/>
            <person name="Fulton B."/>
            <person name="Courtney L."/>
            <person name="Fronick C."/>
            <person name="Harrison M."/>
            <person name="Strong C."/>
            <person name="Farmer C."/>
            <person name="Delahaunty K."/>
            <person name="Markovic C."/>
            <person name="Hall O."/>
            <person name="Minx P."/>
            <person name="Tomlinson C."/>
            <person name="Mitreva M."/>
            <person name="Nelson J."/>
            <person name="Hou S."/>
            <person name="Wollam A."/>
            <person name="Pepin K.H."/>
            <person name="Johnson M."/>
            <person name="Bhonagiri V."/>
            <person name="Nash W.E."/>
            <person name="Warren W."/>
            <person name="Chinwalla A."/>
            <person name="Mardis E.R."/>
            <person name="Wilson R.K."/>
        </authorList>
    </citation>
    <scope>NUCLEOTIDE SEQUENCE [LARGE SCALE GENOMIC DNA]</scope>
    <source>
        <strain evidence="9 10">DSM 13479</strain>
    </source>
</reference>
<dbReference type="InterPro" id="IPR002656">
    <property type="entry name" value="Acyl_transf_3_dom"/>
</dbReference>
<evidence type="ECO:0000256" key="2">
    <source>
        <dbReference type="ARBA" id="ARBA00007400"/>
    </source>
</evidence>
<organism evidence="9 10">
    <name type="scientific">Hungatella hathewayi DSM 13479</name>
    <dbReference type="NCBI Taxonomy" id="566550"/>
    <lineage>
        <taxon>Bacteria</taxon>
        <taxon>Bacillati</taxon>
        <taxon>Bacillota</taxon>
        <taxon>Clostridia</taxon>
        <taxon>Lachnospirales</taxon>
        <taxon>Lachnospiraceae</taxon>
        <taxon>Hungatella</taxon>
    </lineage>
</organism>
<evidence type="ECO:0000313" key="10">
    <source>
        <dbReference type="Proteomes" id="UP000004968"/>
    </source>
</evidence>
<evidence type="ECO:0000256" key="1">
    <source>
        <dbReference type="ARBA" id="ARBA00004651"/>
    </source>
</evidence>
<feature type="transmembrane region" description="Helical" evidence="7">
    <location>
        <begin position="141"/>
        <end position="162"/>
    </location>
</feature>
<evidence type="ECO:0000256" key="5">
    <source>
        <dbReference type="ARBA" id="ARBA00022989"/>
    </source>
</evidence>
<evidence type="ECO:0000313" key="9">
    <source>
        <dbReference type="EMBL" id="EFD00430.1"/>
    </source>
</evidence>
<dbReference type="EMBL" id="ACIO01000086">
    <property type="protein sequence ID" value="EFD00430.1"/>
    <property type="molecule type" value="Genomic_DNA"/>
</dbReference>
<dbReference type="AlphaFoldDB" id="D3ACM2"/>
<dbReference type="Proteomes" id="UP000004968">
    <property type="component" value="Unassembled WGS sequence"/>
</dbReference>
<name>D3ACM2_9FIRM</name>
<proteinExistence type="inferred from homology"/>
<feature type="non-terminal residue" evidence="9">
    <location>
        <position position="202"/>
    </location>
</feature>
<dbReference type="GO" id="GO:0009246">
    <property type="term" value="P:enterobacterial common antigen biosynthetic process"/>
    <property type="evidence" value="ECO:0007669"/>
    <property type="project" value="TreeGrafter"/>
</dbReference>
<feature type="domain" description="Acyltransferase 3" evidence="8">
    <location>
        <begin position="16"/>
        <end position="196"/>
    </location>
</feature>
<comment type="subcellular location">
    <subcellularLocation>
        <location evidence="1">Cell membrane</location>
        <topology evidence="1">Multi-pass membrane protein</topology>
    </subcellularLocation>
</comment>
<accession>D3ACM2</accession>
<keyword evidence="3" id="KW-1003">Cell membrane</keyword>
<evidence type="ECO:0000256" key="6">
    <source>
        <dbReference type="ARBA" id="ARBA00023136"/>
    </source>
</evidence>